<dbReference type="InterPro" id="IPR023799">
    <property type="entry name" value="RbfA_dom_sf"/>
</dbReference>
<keyword evidence="1 2" id="KW-0690">Ribosome biogenesis</keyword>
<organism evidence="3 4">
    <name type="scientific">Faecalispora sporosphaeroides</name>
    <dbReference type="NCBI Taxonomy" id="1549"/>
    <lineage>
        <taxon>Bacteria</taxon>
        <taxon>Bacillati</taxon>
        <taxon>Bacillota</taxon>
        <taxon>Clostridia</taxon>
        <taxon>Eubacteriales</taxon>
        <taxon>Oscillospiraceae</taxon>
        <taxon>Faecalispora</taxon>
    </lineage>
</organism>
<comment type="subcellular location">
    <subcellularLocation>
        <location evidence="2">Cytoplasm</location>
    </subcellularLocation>
</comment>
<comment type="function">
    <text evidence="2">One of several proteins that assist in the late maturation steps of the functional core of the 30S ribosomal subunit. Associates with free 30S ribosomal subunits (but not with 30S subunits that are part of 70S ribosomes or polysomes). Required for efficient processing of 16S rRNA. May interact with the 5'-terminal helix region of 16S rRNA.</text>
</comment>
<dbReference type="Gene3D" id="3.30.300.20">
    <property type="match status" value="1"/>
</dbReference>
<evidence type="ECO:0000313" key="3">
    <source>
        <dbReference type="EMBL" id="MBE6833219.1"/>
    </source>
</evidence>
<dbReference type="GO" id="GO:0005829">
    <property type="term" value="C:cytosol"/>
    <property type="evidence" value="ECO:0007669"/>
    <property type="project" value="TreeGrafter"/>
</dbReference>
<proteinExistence type="inferred from homology"/>
<accession>A0A928Q2E2</accession>
<evidence type="ECO:0000256" key="2">
    <source>
        <dbReference type="HAMAP-Rule" id="MF_00003"/>
    </source>
</evidence>
<dbReference type="PANTHER" id="PTHR33515:SF1">
    <property type="entry name" value="RIBOSOME-BINDING FACTOR A, CHLOROPLASTIC-RELATED"/>
    <property type="match status" value="1"/>
</dbReference>
<dbReference type="PANTHER" id="PTHR33515">
    <property type="entry name" value="RIBOSOME-BINDING FACTOR A, CHLOROPLASTIC-RELATED"/>
    <property type="match status" value="1"/>
</dbReference>
<dbReference type="InterPro" id="IPR000238">
    <property type="entry name" value="RbfA"/>
</dbReference>
<dbReference type="EMBL" id="SVNY01000003">
    <property type="protein sequence ID" value="MBE6833219.1"/>
    <property type="molecule type" value="Genomic_DNA"/>
</dbReference>
<reference evidence="3" key="1">
    <citation type="submission" date="2019-04" db="EMBL/GenBank/DDBJ databases">
        <title>Evolution of Biomass-Degrading Anaerobic Consortia Revealed by Metagenomics.</title>
        <authorList>
            <person name="Peng X."/>
        </authorList>
    </citation>
    <scope>NUCLEOTIDE SEQUENCE</scope>
    <source>
        <strain evidence="3">SIG551</strain>
    </source>
</reference>
<gene>
    <name evidence="2 3" type="primary">rbfA</name>
    <name evidence="3" type="ORF">E7512_06500</name>
</gene>
<dbReference type="RefSeq" id="WP_020074328.1">
    <property type="nucleotide sequence ID" value="NZ_JBKWRC010000002.1"/>
</dbReference>
<dbReference type="HAMAP" id="MF_00003">
    <property type="entry name" value="RbfA"/>
    <property type="match status" value="1"/>
</dbReference>
<dbReference type="GO" id="GO:0043024">
    <property type="term" value="F:ribosomal small subunit binding"/>
    <property type="evidence" value="ECO:0007669"/>
    <property type="project" value="TreeGrafter"/>
</dbReference>
<dbReference type="NCBIfam" id="TIGR00082">
    <property type="entry name" value="rbfA"/>
    <property type="match status" value="1"/>
</dbReference>
<dbReference type="AlphaFoldDB" id="A0A928Q2E2"/>
<dbReference type="SUPFAM" id="SSF89919">
    <property type="entry name" value="Ribosome-binding factor A, RbfA"/>
    <property type="match status" value="1"/>
</dbReference>
<dbReference type="InterPro" id="IPR015946">
    <property type="entry name" value="KH_dom-like_a/b"/>
</dbReference>
<evidence type="ECO:0000256" key="1">
    <source>
        <dbReference type="ARBA" id="ARBA00022517"/>
    </source>
</evidence>
<name>A0A928Q2E2_9FIRM</name>
<comment type="subunit">
    <text evidence="2">Monomer. Binds 30S ribosomal subunits, but not 50S ribosomal subunits or 70S ribosomes.</text>
</comment>
<dbReference type="Pfam" id="PF02033">
    <property type="entry name" value="RBFA"/>
    <property type="match status" value="1"/>
</dbReference>
<comment type="similarity">
    <text evidence="2">Belongs to the RbfA family.</text>
</comment>
<keyword evidence="2" id="KW-0963">Cytoplasm</keyword>
<sequence>MPSHKMERITEDIHRELTAVFRELKDPRVQGLISIVRVDVTNDLSYCTVYVSAMEGLDKAKTAVDGLKSAGGYIRRELGLRLKLRHVPVLLFHATDSIEYGANISRLLSDWKDGEEQNGEERDD</sequence>
<protein>
    <recommendedName>
        <fullName evidence="2">Ribosome-binding factor A</fullName>
    </recommendedName>
</protein>
<dbReference type="GO" id="GO:0030490">
    <property type="term" value="P:maturation of SSU-rRNA"/>
    <property type="evidence" value="ECO:0007669"/>
    <property type="project" value="UniProtKB-UniRule"/>
</dbReference>
<comment type="caution">
    <text evidence="3">The sequence shown here is derived from an EMBL/GenBank/DDBJ whole genome shotgun (WGS) entry which is preliminary data.</text>
</comment>
<evidence type="ECO:0000313" key="4">
    <source>
        <dbReference type="Proteomes" id="UP000754750"/>
    </source>
</evidence>
<dbReference type="Proteomes" id="UP000754750">
    <property type="component" value="Unassembled WGS sequence"/>
</dbReference>